<gene>
    <name evidence="1" type="ORF">NCGR_LOCUS66179</name>
</gene>
<accession>A0A811SGY8</accession>
<dbReference type="AlphaFoldDB" id="A0A811SGY8"/>
<reference evidence="1" key="1">
    <citation type="submission" date="2020-10" db="EMBL/GenBank/DDBJ databases">
        <authorList>
            <person name="Han B."/>
            <person name="Lu T."/>
            <person name="Zhao Q."/>
            <person name="Huang X."/>
            <person name="Zhao Y."/>
        </authorList>
    </citation>
    <scope>NUCLEOTIDE SEQUENCE</scope>
</reference>
<evidence type="ECO:0000313" key="2">
    <source>
        <dbReference type="Proteomes" id="UP000604825"/>
    </source>
</evidence>
<comment type="caution">
    <text evidence="1">The sequence shown here is derived from an EMBL/GenBank/DDBJ whole genome shotgun (WGS) entry which is preliminary data.</text>
</comment>
<keyword evidence="2" id="KW-1185">Reference proteome</keyword>
<sequence>MTIDDLVNTFRKPLSQPILSSPPRLRITRAARERDDEELIPKRSARLAAKSRFREPKPEAQARKVMMKRLGVEVETQLPDEASFQELQAAFTLPLTPSTWEAWRCFSQAGSSGLLGLFAPPSRTIALPCAV</sequence>
<organism evidence="1 2">
    <name type="scientific">Miscanthus lutarioriparius</name>
    <dbReference type="NCBI Taxonomy" id="422564"/>
    <lineage>
        <taxon>Eukaryota</taxon>
        <taxon>Viridiplantae</taxon>
        <taxon>Streptophyta</taxon>
        <taxon>Embryophyta</taxon>
        <taxon>Tracheophyta</taxon>
        <taxon>Spermatophyta</taxon>
        <taxon>Magnoliopsida</taxon>
        <taxon>Liliopsida</taxon>
        <taxon>Poales</taxon>
        <taxon>Poaceae</taxon>
        <taxon>PACMAD clade</taxon>
        <taxon>Panicoideae</taxon>
        <taxon>Andropogonodae</taxon>
        <taxon>Andropogoneae</taxon>
        <taxon>Saccharinae</taxon>
        <taxon>Miscanthus</taxon>
    </lineage>
</organism>
<dbReference type="EMBL" id="CAJGYO010000384">
    <property type="protein sequence ID" value="CAD6342081.1"/>
    <property type="molecule type" value="Genomic_DNA"/>
</dbReference>
<protein>
    <submittedName>
        <fullName evidence="1">Uncharacterized protein</fullName>
    </submittedName>
</protein>
<proteinExistence type="predicted"/>
<evidence type="ECO:0000313" key="1">
    <source>
        <dbReference type="EMBL" id="CAD6342081.1"/>
    </source>
</evidence>
<name>A0A811SGY8_9POAL</name>
<dbReference type="Proteomes" id="UP000604825">
    <property type="component" value="Unassembled WGS sequence"/>
</dbReference>